<reference evidence="8" key="1">
    <citation type="journal article" date="2020" name="mSystems">
        <title>Genome- and Community-Level Interaction Insights into Carbon Utilization and Element Cycling Functions of Hydrothermarchaeota in Hydrothermal Sediment.</title>
        <authorList>
            <person name="Zhou Z."/>
            <person name="Liu Y."/>
            <person name="Xu W."/>
            <person name="Pan J."/>
            <person name="Luo Z.H."/>
            <person name="Li M."/>
        </authorList>
    </citation>
    <scope>NUCLEOTIDE SEQUENCE [LARGE SCALE GENOMIC DNA]</scope>
    <source>
        <strain evidence="8">SpSt-711</strain>
    </source>
</reference>
<dbReference type="PANTHER" id="PTHR32309">
    <property type="entry name" value="TYROSINE-PROTEIN KINASE"/>
    <property type="match status" value="1"/>
</dbReference>
<keyword evidence="3 6" id="KW-0812">Transmembrane</keyword>
<evidence type="ECO:0000259" key="7">
    <source>
        <dbReference type="Pfam" id="PF02706"/>
    </source>
</evidence>
<comment type="caution">
    <text evidence="8">The sequence shown here is derived from an EMBL/GenBank/DDBJ whole genome shotgun (WGS) entry which is preliminary data.</text>
</comment>
<dbReference type="InterPro" id="IPR003856">
    <property type="entry name" value="LPS_length_determ_N"/>
</dbReference>
<evidence type="ECO:0000256" key="5">
    <source>
        <dbReference type="ARBA" id="ARBA00023136"/>
    </source>
</evidence>
<proteinExistence type="predicted"/>
<dbReference type="Pfam" id="PF02706">
    <property type="entry name" value="Wzz"/>
    <property type="match status" value="1"/>
</dbReference>
<dbReference type="Gene3D" id="3.30.1890.10">
    <property type="entry name" value="FepE-like"/>
    <property type="match status" value="1"/>
</dbReference>
<evidence type="ECO:0000256" key="3">
    <source>
        <dbReference type="ARBA" id="ARBA00022692"/>
    </source>
</evidence>
<feature type="domain" description="Polysaccharide chain length determinant N-terminal" evidence="7">
    <location>
        <begin position="8"/>
        <end position="81"/>
    </location>
</feature>
<gene>
    <name evidence="8" type="ORF">ENU91_01385</name>
</gene>
<keyword evidence="4 6" id="KW-1133">Transmembrane helix</keyword>
<dbReference type="AlphaFoldDB" id="A0A7V4JPE9"/>
<organism evidence="8">
    <name type="scientific">Thermodesulfobacterium geofontis</name>
    <dbReference type="NCBI Taxonomy" id="1295609"/>
    <lineage>
        <taxon>Bacteria</taxon>
        <taxon>Pseudomonadati</taxon>
        <taxon>Thermodesulfobacteriota</taxon>
        <taxon>Thermodesulfobacteria</taxon>
        <taxon>Thermodesulfobacteriales</taxon>
        <taxon>Thermodesulfobacteriaceae</taxon>
        <taxon>Thermodesulfobacterium</taxon>
    </lineage>
</organism>
<evidence type="ECO:0000256" key="2">
    <source>
        <dbReference type="ARBA" id="ARBA00022475"/>
    </source>
</evidence>
<dbReference type="SUPFAM" id="SSF160355">
    <property type="entry name" value="Bacterial polysaccharide co-polymerase-like"/>
    <property type="match status" value="1"/>
</dbReference>
<dbReference type="EMBL" id="DTEI01000028">
    <property type="protein sequence ID" value="HGU15306.1"/>
    <property type="molecule type" value="Genomic_DNA"/>
</dbReference>
<evidence type="ECO:0000313" key="8">
    <source>
        <dbReference type="EMBL" id="HGU15306.1"/>
    </source>
</evidence>
<dbReference type="GO" id="GO:0004713">
    <property type="term" value="F:protein tyrosine kinase activity"/>
    <property type="evidence" value="ECO:0007669"/>
    <property type="project" value="TreeGrafter"/>
</dbReference>
<feature type="transmembrane region" description="Helical" evidence="6">
    <location>
        <begin position="24"/>
        <end position="44"/>
    </location>
</feature>
<keyword evidence="5 6" id="KW-0472">Membrane</keyword>
<dbReference type="PANTHER" id="PTHR32309:SF13">
    <property type="entry name" value="FERRIC ENTEROBACTIN TRANSPORT PROTEIN FEPE"/>
    <property type="match status" value="1"/>
</dbReference>
<evidence type="ECO:0000256" key="1">
    <source>
        <dbReference type="ARBA" id="ARBA00004651"/>
    </source>
</evidence>
<dbReference type="InterPro" id="IPR050445">
    <property type="entry name" value="Bact_polysacc_biosynth/exp"/>
</dbReference>
<protein>
    <recommendedName>
        <fullName evidence="7">Polysaccharide chain length determinant N-terminal domain-containing protein</fullName>
    </recommendedName>
</protein>
<dbReference type="GO" id="GO:0005886">
    <property type="term" value="C:plasma membrane"/>
    <property type="evidence" value="ECO:0007669"/>
    <property type="project" value="UniProtKB-SubCell"/>
</dbReference>
<evidence type="ECO:0000256" key="4">
    <source>
        <dbReference type="ARBA" id="ARBA00022989"/>
    </source>
</evidence>
<accession>A0A7V4JPE9</accession>
<comment type="subcellular location">
    <subcellularLocation>
        <location evidence="1">Cell membrane</location>
        <topology evidence="1">Multi-pass membrane protein</topology>
    </subcellularLocation>
</comment>
<name>A0A7V4JPE9_9BACT</name>
<sequence length="232" mass="26780">METRSVEDEIDLFELFQKLYQEKWLILGITAITTLIAILVSFLIPKTYKAEVFFEIPTFQTSQNIQIINYFELSDAFKSYEKYRKLSFDAKISQIRNSPNTGKIEVEGSSPEEAKKNLNEIINIINKELFSEKLNEIKDNLNKRINAIDITIKEFIKKRTIYDPAKIADLLTEKERIQKWLQNPQIICPLDIIVSSKPVKPKPLLYTAIGFITGIFLGIFVALVNEAIKSRT</sequence>
<feature type="transmembrane region" description="Helical" evidence="6">
    <location>
        <begin position="204"/>
        <end position="224"/>
    </location>
</feature>
<evidence type="ECO:0000256" key="6">
    <source>
        <dbReference type="SAM" id="Phobius"/>
    </source>
</evidence>
<keyword evidence="2" id="KW-1003">Cell membrane</keyword>